<comment type="caution">
    <text evidence="6">The sequence shown here is derived from an EMBL/GenBank/DDBJ whole genome shotgun (WGS) entry which is preliminary data.</text>
</comment>
<dbReference type="InterPro" id="IPR018269">
    <property type="entry name" value="Ribosomal_uS13_CS"/>
</dbReference>
<dbReference type="GO" id="GO:0003735">
    <property type="term" value="F:structural constituent of ribosome"/>
    <property type="evidence" value="ECO:0007669"/>
    <property type="project" value="InterPro"/>
</dbReference>
<keyword evidence="2 4" id="KW-0689">Ribosomal protein</keyword>
<reference evidence="6" key="1">
    <citation type="journal article" date="2023" name="Mol. Phylogenet. Evol.">
        <title>Genome-scale phylogeny and comparative genomics of the fungal order Sordariales.</title>
        <authorList>
            <person name="Hensen N."/>
            <person name="Bonometti L."/>
            <person name="Westerberg I."/>
            <person name="Brannstrom I.O."/>
            <person name="Guillou S."/>
            <person name="Cros-Aarteil S."/>
            <person name="Calhoun S."/>
            <person name="Haridas S."/>
            <person name="Kuo A."/>
            <person name="Mondo S."/>
            <person name="Pangilinan J."/>
            <person name="Riley R."/>
            <person name="LaButti K."/>
            <person name="Andreopoulos B."/>
            <person name="Lipzen A."/>
            <person name="Chen C."/>
            <person name="Yan M."/>
            <person name="Daum C."/>
            <person name="Ng V."/>
            <person name="Clum A."/>
            <person name="Steindorff A."/>
            <person name="Ohm R.A."/>
            <person name="Martin F."/>
            <person name="Silar P."/>
            <person name="Natvig D.O."/>
            <person name="Lalanne C."/>
            <person name="Gautier V."/>
            <person name="Ament-Velasquez S.L."/>
            <person name="Kruys A."/>
            <person name="Hutchinson M.I."/>
            <person name="Powell A.J."/>
            <person name="Barry K."/>
            <person name="Miller A.N."/>
            <person name="Grigoriev I.V."/>
            <person name="Debuchy R."/>
            <person name="Gladieux P."/>
            <person name="Hiltunen Thoren M."/>
            <person name="Johannesson H."/>
        </authorList>
    </citation>
    <scope>NUCLEOTIDE SEQUENCE</scope>
    <source>
        <strain evidence="6">CBS 990.96</strain>
    </source>
</reference>
<dbReference type="Gene3D" id="4.10.910.10">
    <property type="entry name" value="30s ribosomal protein s13, domain 2"/>
    <property type="match status" value="1"/>
</dbReference>
<dbReference type="AlphaFoldDB" id="A0AAN7BM77"/>
<evidence type="ECO:0000256" key="1">
    <source>
        <dbReference type="ARBA" id="ARBA00008080"/>
    </source>
</evidence>
<dbReference type="InterPro" id="IPR001892">
    <property type="entry name" value="Ribosomal_uS13"/>
</dbReference>
<evidence type="ECO:0008006" key="8">
    <source>
        <dbReference type="Google" id="ProtNLM"/>
    </source>
</evidence>
<evidence type="ECO:0000256" key="2">
    <source>
        <dbReference type="ARBA" id="ARBA00022980"/>
    </source>
</evidence>
<sequence>MVFIFGVNFHEQKLVQKALESFYALGRQSSSRILAKHCIHPRAKVGSLPPKTITALTAELSTMTIENDAKNIVQENIKRLRDMGTYRGRRHAMGLPVRGQRTRNQTETTKKLNMVPRRL</sequence>
<protein>
    <recommendedName>
        <fullName evidence="8">Mitochondrial SSU ribosomal protein S13</fullName>
    </recommendedName>
</protein>
<dbReference type="Proteomes" id="UP001301958">
    <property type="component" value="Unassembled WGS sequence"/>
</dbReference>
<dbReference type="GO" id="GO:0015935">
    <property type="term" value="C:small ribosomal subunit"/>
    <property type="evidence" value="ECO:0007669"/>
    <property type="project" value="TreeGrafter"/>
</dbReference>
<comment type="similarity">
    <text evidence="1 4">Belongs to the universal ribosomal protein uS13 family.</text>
</comment>
<evidence type="ECO:0000313" key="7">
    <source>
        <dbReference type="Proteomes" id="UP001301958"/>
    </source>
</evidence>
<dbReference type="PANTHER" id="PTHR10871:SF1">
    <property type="entry name" value="SMALL RIBOSOMAL SUBUNIT PROTEIN US13M"/>
    <property type="match status" value="1"/>
</dbReference>
<dbReference type="EMBL" id="MU865357">
    <property type="protein sequence ID" value="KAK4225880.1"/>
    <property type="molecule type" value="Genomic_DNA"/>
</dbReference>
<dbReference type="PIRSF" id="PIRSF002134">
    <property type="entry name" value="Ribosomal_S13"/>
    <property type="match status" value="1"/>
</dbReference>
<dbReference type="InterPro" id="IPR027437">
    <property type="entry name" value="Rbsml_uS13_C"/>
</dbReference>
<name>A0AAN7BM77_9PEZI</name>
<accession>A0AAN7BM77</accession>
<dbReference type="GO" id="GO:0005739">
    <property type="term" value="C:mitochondrion"/>
    <property type="evidence" value="ECO:0007669"/>
    <property type="project" value="TreeGrafter"/>
</dbReference>
<evidence type="ECO:0000313" key="6">
    <source>
        <dbReference type="EMBL" id="KAK4225880.1"/>
    </source>
</evidence>
<feature type="region of interest" description="Disordered" evidence="5">
    <location>
        <begin position="88"/>
        <end position="119"/>
    </location>
</feature>
<organism evidence="6 7">
    <name type="scientific">Podospora fimiseda</name>
    <dbReference type="NCBI Taxonomy" id="252190"/>
    <lineage>
        <taxon>Eukaryota</taxon>
        <taxon>Fungi</taxon>
        <taxon>Dikarya</taxon>
        <taxon>Ascomycota</taxon>
        <taxon>Pezizomycotina</taxon>
        <taxon>Sordariomycetes</taxon>
        <taxon>Sordariomycetidae</taxon>
        <taxon>Sordariales</taxon>
        <taxon>Podosporaceae</taxon>
        <taxon>Podospora</taxon>
    </lineage>
</organism>
<dbReference type="SUPFAM" id="SSF46946">
    <property type="entry name" value="S13-like H2TH domain"/>
    <property type="match status" value="1"/>
</dbReference>
<keyword evidence="3 4" id="KW-0687">Ribonucleoprotein</keyword>
<gene>
    <name evidence="6" type="ORF">QBC38DRAFT_249433</name>
</gene>
<keyword evidence="7" id="KW-1185">Reference proteome</keyword>
<dbReference type="GO" id="GO:0003723">
    <property type="term" value="F:RNA binding"/>
    <property type="evidence" value="ECO:0007669"/>
    <property type="project" value="InterPro"/>
</dbReference>
<reference evidence="6" key="2">
    <citation type="submission" date="2023-05" db="EMBL/GenBank/DDBJ databases">
        <authorList>
            <consortium name="Lawrence Berkeley National Laboratory"/>
            <person name="Steindorff A."/>
            <person name="Hensen N."/>
            <person name="Bonometti L."/>
            <person name="Westerberg I."/>
            <person name="Brannstrom I.O."/>
            <person name="Guillou S."/>
            <person name="Cros-Aarteil S."/>
            <person name="Calhoun S."/>
            <person name="Haridas S."/>
            <person name="Kuo A."/>
            <person name="Mondo S."/>
            <person name="Pangilinan J."/>
            <person name="Riley R."/>
            <person name="Labutti K."/>
            <person name="Andreopoulos B."/>
            <person name="Lipzen A."/>
            <person name="Chen C."/>
            <person name="Yanf M."/>
            <person name="Daum C."/>
            <person name="Ng V."/>
            <person name="Clum A."/>
            <person name="Ohm R."/>
            <person name="Martin F."/>
            <person name="Silar P."/>
            <person name="Natvig D."/>
            <person name="Lalanne C."/>
            <person name="Gautier V."/>
            <person name="Ament-Velasquez S.L."/>
            <person name="Kruys A."/>
            <person name="Hutchinson M.I."/>
            <person name="Powell A.J."/>
            <person name="Barry K."/>
            <person name="Miller A.N."/>
            <person name="Grigoriev I.V."/>
            <person name="Debuchy R."/>
            <person name="Gladieux P."/>
            <person name="Thoren M.H."/>
            <person name="Johannesson H."/>
        </authorList>
    </citation>
    <scope>NUCLEOTIDE SEQUENCE</scope>
    <source>
        <strain evidence="6">CBS 990.96</strain>
    </source>
</reference>
<dbReference type="Gene3D" id="1.10.8.50">
    <property type="match status" value="1"/>
</dbReference>
<dbReference type="PROSITE" id="PS50159">
    <property type="entry name" value="RIBOSOMAL_S13_2"/>
    <property type="match status" value="1"/>
</dbReference>
<proteinExistence type="inferred from homology"/>
<evidence type="ECO:0000256" key="4">
    <source>
        <dbReference type="RuleBase" id="RU003830"/>
    </source>
</evidence>
<evidence type="ECO:0000256" key="3">
    <source>
        <dbReference type="ARBA" id="ARBA00023274"/>
    </source>
</evidence>
<dbReference type="PROSITE" id="PS00646">
    <property type="entry name" value="RIBOSOMAL_S13_1"/>
    <property type="match status" value="1"/>
</dbReference>
<dbReference type="PANTHER" id="PTHR10871">
    <property type="entry name" value="30S RIBOSOMAL PROTEIN S13/40S RIBOSOMAL PROTEIN S18"/>
    <property type="match status" value="1"/>
</dbReference>
<dbReference type="Pfam" id="PF00416">
    <property type="entry name" value="Ribosomal_S13"/>
    <property type="match status" value="1"/>
</dbReference>
<dbReference type="InterPro" id="IPR010979">
    <property type="entry name" value="Ribosomal_uS13-like_H2TH"/>
</dbReference>
<evidence type="ECO:0000256" key="5">
    <source>
        <dbReference type="SAM" id="MobiDB-lite"/>
    </source>
</evidence>
<dbReference type="GO" id="GO:0006412">
    <property type="term" value="P:translation"/>
    <property type="evidence" value="ECO:0007669"/>
    <property type="project" value="InterPro"/>
</dbReference>